<evidence type="ECO:0000256" key="1">
    <source>
        <dbReference type="SAM" id="MobiDB-lite"/>
    </source>
</evidence>
<proteinExistence type="predicted"/>
<sequence length="102" mass="11793">MDLNVVPGRPVVKAWSGDSLYAEQYNRRRGHDLPCREMPSRAAWIGERVLRLFRLRDTYDGAQEEAEVFFGRRPLRAERDLEPQEALGQPMPVLDGFRSSFS</sequence>
<name>A0A1L3SRK7_9HYPH</name>
<keyword evidence="3" id="KW-1185">Reference proteome</keyword>
<accession>A0A1L3SRK7</accession>
<dbReference type="STRING" id="1670800.BSQ44_12310"/>
<dbReference type="RefSeq" id="WP_072604521.1">
    <property type="nucleotide sequence ID" value="NZ_CP018171.1"/>
</dbReference>
<evidence type="ECO:0000313" key="3">
    <source>
        <dbReference type="Proteomes" id="UP000182840"/>
    </source>
</evidence>
<feature type="region of interest" description="Disordered" evidence="1">
    <location>
        <begin position="81"/>
        <end position="102"/>
    </location>
</feature>
<dbReference type="AlphaFoldDB" id="A0A1L3SRK7"/>
<protein>
    <submittedName>
        <fullName evidence="2">Uncharacterized protein</fullName>
    </submittedName>
</protein>
<gene>
    <name evidence="2" type="ORF">BSQ44_12310</name>
</gene>
<reference evidence="3" key="1">
    <citation type="submission" date="2016-11" db="EMBL/GenBank/DDBJ databases">
        <title>Mesorhizobium oceanicum sp. nov., isolated from deep seawater in South China Sea.</title>
        <authorList>
            <person name="Fu G.-Y."/>
        </authorList>
    </citation>
    <scope>NUCLEOTIDE SEQUENCE [LARGE SCALE GENOMIC DNA]</scope>
    <source>
        <strain evidence="3">B7</strain>
    </source>
</reference>
<organism evidence="2 3">
    <name type="scientific">Aquibium oceanicum</name>
    <dbReference type="NCBI Taxonomy" id="1670800"/>
    <lineage>
        <taxon>Bacteria</taxon>
        <taxon>Pseudomonadati</taxon>
        <taxon>Pseudomonadota</taxon>
        <taxon>Alphaproteobacteria</taxon>
        <taxon>Hyphomicrobiales</taxon>
        <taxon>Phyllobacteriaceae</taxon>
        <taxon>Aquibium</taxon>
    </lineage>
</organism>
<dbReference type="EMBL" id="CP018171">
    <property type="protein sequence ID" value="APH72057.1"/>
    <property type="molecule type" value="Genomic_DNA"/>
</dbReference>
<dbReference type="KEGG" id="meso:BSQ44_12310"/>
<dbReference type="Proteomes" id="UP000182840">
    <property type="component" value="Chromosome"/>
</dbReference>
<evidence type="ECO:0000313" key="2">
    <source>
        <dbReference type="EMBL" id="APH72057.1"/>
    </source>
</evidence>